<keyword evidence="9" id="KW-1185">Reference proteome</keyword>
<evidence type="ECO:0000256" key="2">
    <source>
        <dbReference type="ARBA" id="ARBA00022741"/>
    </source>
</evidence>
<evidence type="ECO:0000256" key="1">
    <source>
        <dbReference type="ARBA" id="ARBA00022679"/>
    </source>
</evidence>
<dbReference type="InterPro" id="IPR003593">
    <property type="entry name" value="AAA+_ATPase"/>
</dbReference>
<dbReference type="AlphaFoldDB" id="A0A1T5JTD7"/>
<dbReference type="Pfam" id="PF00874">
    <property type="entry name" value="PRD"/>
    <property type="match status" value="2"/>
</dbReference>
<dbReference type="InterPro" id="IPR004701">
    <property type="entry name" value="PTS_EIIA_man-typ"/>
</dbReference>
<dbReference type="SUPFAM" id="SSF63520">
    <property type="entry name" value="PTS-regulatory domain, PRD"/>
    <property type="match status" value="2"/>
</dbReference>
<dbReference type="PANTHER" id="PTHR32071">
    <property type="entry name" value="TRANSCRIPTIONAL REGULATORY PROTEIN"/>
    <property type="match status" value="1"/>
</dbReference>
<protein>
    <submittedName>
        <fullName evidence="8">Sigma-54 dependent transcriptional regulator, dga operon transcriptional activator</fullName>
    </submittedName>
</protein>
<dbReference type="Gene3D" id="1.10.1790.10">
    <property type="entry name" value="PRD domain"/>
    <property type="match status" value="2"/>
</dbReference>
<keyword evidence="3" id="KW-0067">ATP-binding</keyword>
<dbReference type="CDD" id="cd00009">
    <property type="entry name" value="AAA"/>
    <property type="match status" value="1"/>
</dbReference>
<keyword evidence="1" id="KW-0808">Transferase</keyword>
<name>A0A1T5JTD7_9FIRM</name>
<feature type="domain" description="PTS EIIA type-4" evidence="6">
    <location>
        <begin position="586"/>
        <end position="711"/>
    </location>
</feature>
<dbReference type="GO" id="GO:0016740">
    <property type="term" value="F:transferase activity"/>
    <property type="evidence" value="ECO:0007669"/>
    <property type="project" value="UniProtKB-KW"/>
</dbReference>
<feature type="domain" description="Sigma-54 factor interaction" evidence="5">
    <location>
        <begin position="121"/>
        <end position="355"/>
    </location>
</feature>
<dbReference type="PANTHER" id="PTHR32071:SF38">
    <property type="entry name" value="PSP OPERON TRANSCRIPTIONAL ACTIVATOR"/>
    <property type="match status" value="1"/>
</dbReference>
<dbReference type="GO" id="GO:0016020">
    <property type="term" value="C:membrane"/>
    <property type="evidence" value="ECO:0007669"/>
    <property type="project" value="InterPro"/>
</dbReference>
<evidence type="ECO:0000259" key="7">
    <source>
        <dbReference type="PROSITE" id="PS51372"/>
    </source>
</evidence>
<dbReference type="NCBIfam" id="NF047795">
    <property type="entry name" value="TransRegDagR"/>
    <property type="match status" value="1"/>
</dbReference>
<keyword evidence="4" id="KW-0238">DNA-binding</keyword>
<accession>A0A1T5JTD7</accession>
<dbReference type="PROSITE" id="PS51096">
    <property type="entry name" value="PTS_EIIA_TYPE_4"/>
    <property type="match status" value="1"/>
</dbReference>
<sequence>MKRKDRIYNEIRKLSQKIDRESLFYNSSIGYSAQSISENLNIARNSVSQELNILNKEGKVIKVKSRPVLFIEKYHIENLLNTTIDKEDYEVKSFEVLRKKYLVKKNEKNFKNQDRNPFKNLIGYDKSLKEAIYKAKSAIFYPPNGLHVLLTGESGVGKTYFAELMYRFYELYNKTDTAVPFVYFNCSEYYNNPELLTGQLFGYTQGAFTGAVNDKDGLIKKADGGFFFLDEIHRLPAEGQEKLFSLLDKGKFRKLGSSNKEEKVTVRLIGATTCDVNSTFLKTFLRRIQVVIEIPSLKERTLQERLEMILKFLQQESIKTNLDIRLSYDFAYYLMTHEFEGNIGELKSEIQYKCAQAFLNVMTKGYNSIVLDDTFVTEKISKKELGIKNLLKSIYKNNEFIIINTQNTNLYTKEIDLKELEDDKINFYSLLIKEYSVLMEKELSHSEIKVLLENKIQTLFQYTFHNKLQSMSTKKVIDEPMASKINKIIGKIEEVTGRILDDNNKNSFYLHIYSFLSYMKKGDTPPVYNTSYIVDDYKKEYDEAKIICRYMSEVLNIPCPKSELIFITLFLNAVYNSSPIKVMDRNCGVILIAHGNTTATSMASFANDLFRTDILQSIDMPIDQSIGETLEKLINIIKNKKYKEIILLVDMGSLVSFGQIIEKQLGIKTLVVKNINTEFLLEVTRKVIYDLKPLDEMKSYFKKLSCGDSLIVESKKIAEKKSRVLITSCITGIGTANKIKVLIENTFKDLLPQNFRIESKEYHNIDSQEKLLNQINEDEEIIGVIGTFNINVLDIPFISLEELFSENGIELLIDIIGISDRIGDCGDDTKQITKKFVSSITLQSIIDYLTILNPEKILLEVEEALSNICEKLDLAITKQIRLRFLIHCCCMVERIIVMKKPMEYEARYKSLDYNEKFTVIKLSFSKIEKNYGIQLSHSEISCIYELLYNKTP</sequence>
<organism evidence="8 9">
    <name type="scientific">Maledivibacter halophilus</name>
    <dbReference type="NCBI Taxonomy" id="36842"/>
    <lineage>
        <taxon>Bacteria</taxon>
        <taxon>Bacillati</taxon>
        <taxon>Bacillota</taxon>
        <taxon>Clostridia</taxon>
        <taxon>Peptostreptococcales</taxon>
        <taxon>Caminicellaceae</taxon>
        <taxon>Maledivibacter</taxon>
    </lineage>
</organism>
<dbReference type="PROSITE" id="PS51372">
    <property type="entry name" value="PRD_2"/>
    <property type="match status" value="2"/>
</dbReference>
<dbReference type="STRING" id="36842.SAMN02194393_01307"/>
<dbReference type="GO" id="GO:0003677">
    <property type="term" value="F:DNA binding"/>
    <property type="evidence" value="ECO:0007669"/>
    <property type="project" value="UniProtKB-KW"/>
</dbReference>
<evidence type="ECO:0000256" key="4">
    <source>
        <dbReference type="ARBA" id="ARBA00023125"/>
    </source>
</evidence>
<dbReference type="InterPro" id="IPR011608">
    <property type="entry name" value="PRD"/>
</dbReference>
<dbReference type="InterPro" id="IPR036662">
    <property type="entry name" value="PTS_EIIA_man-typ_sf"/>
</dbReference>
<evidence type="ECO:0000259" key="6">
    <source>
        <dbReference type="PROSITE" id="PS51096"/>
    </source>
</evidence>
<dbReference type="InterPro" id="IPR002078">
    <property type="entry name" value="Sigma_54_int"/>
</dbReference>
<evidence type="ECO:0000256" key="3">
    <source>
        <dbReference type="ARBA" id="ARBA00022840"/>
    </source>
</evidence>
<feature type="domain" description="PRD" evidence="7">
    <location>
        <begin position="476"/>
        <end position="581"/>
    </location>
</feature>
<reference evidence="8 9" key="1">
    <citation type="submission" date="2017-02" db="EMBL/GenBank/DDBJ databases">
        <authorList>
            <person name="Peterson S.W."/>
        </authorList>
    </citation>
    <scope>NUCLEOTIDE SEQUENCE [LARGE SCALE GENOMIC DNA]</scope>
    <source>
        <strain evidence="8 9">M1</strain>
    </source>
</reference>
<dbReference type="SMART" id="SM00382">
    <property type="entry name" value="AAA"/>
    <property type="match status" value="1"/>
</dbReference>
<dbReference type="InterPro" id="IPR027417">
    <property type="entry name" value="P-loop_NTPase"/>
</dbReference>
<dbReference type="SUPFAM" id="SSF52540">
    <property type="entry name" value="P-loop containing nucleoside triphosphate hydrolases"/>
    <property type="match status" value="1"/>
</dbReference>
<dbReference type="Proteomes" id="UP000190285">
    <property type="component" value="Unassembled WGS sequence"/>
</dbReference>
<dbReference type="RefSeq" id="WP_079490285.1">
    <property type="nucleotide sequence ID" value="NZ_FUZT01000003.1"/>
</dbReference>
<dbReference type="Gene3D" id="3.40.50.510">
    <property type="entry name" value="Phosphotransferase system, mannose-type IIA component"/>
    <property type="match status" value="1"/>
</dbReference>
<feature type="domain" description="PRD" evidence="7">
    <location>
        <begin position="852"/>
        <end position="952"/>
    </location>
</feature>
<evidence type="ECO:0000259" key="5">
    <source>
        <dbReference type="PROSITE" id="PS50045"/>
    </source>
</evidence>
<dbReference type="Pfam" id="PF00158">
    <property type="entry name" value="Sigma54_activat"/>
    <property type="match status" value="1"/>
</dbReference>
<dbReference type="GO" id="GO:0005524">
    <property type="term" value="F:ATP binding"/>
    <property type="evidence" value="ECO:0007669"/>
    <property type="project" value="UniProtKB-KW"/>
</dbReference>
<dbReference type="InterPro" id="IPR036390">
    <property type="entry name" value="WH_DNA-bd_sf"/>
</dbReference>
<dbReference type="EMBL" id="FUZT01000003">
    <property type="protein sequence ID" value="SKC54468.1"/>
    <property type="molecule type" value="Genomic_DNA"/>
</dbReference>
<dbReference type="GO" id="GO:0006355">
    <property type="term" value="P:regulation of DNA-templated transcription"/>
    <property type="evidence" value="ECO:0007669"/>
    <property type="project" value="InterPro"/>
</dbReference>
<dbReference type="Gene3D" id="3.40.50.300">
    <property type="entry name" value="P-loop containing nucleotide triphosphate hydrolases"/>
    <property type="match status" value="1"/>
</dbReference>
<keyword evidence="2" id="KW-0547">Nucleotide-binding</keyword>
<evidence type="ECO:0000313" key="8">
    <source>
        <dbReference type="EMBL" id="SKC54468.1"/>
    </source>
</evidence>
<dbReference type="PROSITE" id="PS00675">
    <property type="entry name" value="SIGMA54_INTERACT_1"/>
    <property type="match status" value="1"/>
</dbReference>
<proteinExistence type="predicted"/>
<gene>
    <name evidence="8" type="ORF">SAMN02194393_01307</name>
</gene>
<dbReference type="Pfam" id="PF03610">
    <property type="entry name" value="EIIA-man"/>
    <property type="match status" value="1"/>
</dbReference>
<evidence type="ECO:0000313" key="9">
    <source>
        <dbReference type="Proteomes" id="UP000190285"/>
    </source>
</evidence>
<dbReference type="OrthoDB" id="9765164at2"/>
<dbReference type="SUPFAM" id="SSF53062">
    <property type="entry name" value="PTS system fructose IIA component-like"/>
    <property type="match status" value="1"/>
</dbReference>
<dbReference type="InterPro" id="IPR036634">
    <property type="entry name" value="PRD_sf"/>
</dbReference>
<dbReference type="GO" id="GO:0009401">
    <property type="term" value="P:phosphoenolpyruvate-dependent sugar phosphotransferase system"/>
    <property type="evidence" value="ECO:0007669"/>
    <property type="project" value="InterPro"/>
</dbReference>
<dbReference type="InterPro" id="IPR025662">
    <property type="entry name" value="Sigma_54_int_dom_ATP-bd_1"/>
</dbReference>
<dbReference type="PROSITE" id="PS50045">
    <property type="entry name" value="SIGMA54_INTERACT_4"/>
    <property type="match status" value="1"/>
</dbReference>
<dbReference type="SUPFAM" id="SSF46785">
    <property type="entry name" value="Winged helix' DNA-binding domain"/>
    <property type="match status" value="1"/>
</dbReference>